<comment type="subcellular location">
    <subcellularLocation>
        <location evidence="1">Cell membrane</location>
        <topology evidence="1">Multi-pass membrane protein</topology>
    </subcellularLocation>
</comment>
<feature type="transmembrane region" description="Helical" evidence="7">
    <location>
        <begin position="38"/>
        <end position="55"/>
    </location>
</feature>
<accession>A0A919K2G0</accession>
<evidence type="ECO:0000256" key="1">
    <source>
        <dbReference type="ARBA" id="ARBA00004651"/>
    </source>
</evidence>
<dbReference type="GO" id="GO:0005886">
    <property type="term" value="C:plasma membrane"/>
    <property type="evidence" value="ECO:0007669"/>
    <property type="project" value="UniProtKB-SubCell"/>
</dbReference>
<evidence type="ECO:0000313" key="11">
    <source>
        <dbReference type="Proteomes" id="UP000636960"/>
    </source>
</evidence>
<feature type="transmembrane region" description="Helical" evidence="7">
    <location>
        <begin position="131"/>
        <end position="153"/>
    </location>
</feature>
<dbReference type="Pfam" id="PF00005">
    <property type="entry name" value="ABC_tran"/>
    <property type="match status" value="1"/>
</dbReference>
<dbReference type="GO" id="GO:0140359">
    <property type="term" value="F:ABC-type transporter activity"/>
    <property type="evidence" value="ECO:0007669"/>
    <property type="project" value="InterPro"/>
</dbReference>
<dbReference type="SUPFAM" id="SSF52540">
    <property type="entry name" value="P-loop containing nucleoside triphosphate hydrolases"/>
    <property type="match status" value="1"/>
</dbReference>
<keyword evidence="2 7" id="KW-0812">Transmembrane</keyword>
<evidence type="ECO:0000259" key="9">
    <source>
        <dbReference type="PROSITE" id="PS50929"/>
    </source>
</evidence>
<sequence>MAVLSTVLTVLLSTVAAGSALSQRWLVDAVGLHRTTGIVAAVALGVAAHTLSSTLERVADALRNELVLTTDQALMQEVIGITAGIGTVEHMERPDYLNRLALLRGGAWAIAGSWTSALATVANTFSLLLSLWLLAAVHPALTLLVVATVPTLLAASRARQLAVAARDRVGEAVRRETALHDMFLQPEPAKEVWISGNGAQLDRLARAEWRRARSVEASAQLRGLVWQTAGWACYVAGLAAALWIGATLARHGRATPGDVMLIITLASMLGTQIAGAVGGLDNFAEAGRITEHYLWLQDYATARAGGIQPAPERLTTGIRLHGITFRYPGSATPVLQNIDLDLPAGSTVGLVGVNGAGKSTLVKLLCGFYHPDEGQITVNGTDLRDIDPAAWASRCSGTLQDFAKLQLLVRETVGIGDLNRLDDPAAVQSAIDAAGAHSVVAALPNGRDTQLGPVFNGAELSHGQWQKLALARGRMRQRPLLMVLDEPTAALDPQAEHELFQTFTAQARRAATETGAVIVLVSHRFSTVNLADHIVVLDDGTITERGTHQQLMDLGGHYARLYATQADAYR</sequence>
<dbReference type="InterPro" id="IPR027417">
    <property type="entry name" value="P-loop_NTPase"/>
</dbReference>
<comment type="caution">
    <text evidence="10">The sequence shown here is derived from an EMBL/GenBank/DDBJ whole genome shotgun (WGS) entry which is preliminary data.</text>
</comment>
<reference evidence="10" key="1">
    <citation type="submission" date="2021-01" db="EMBL/GenBank/DDBJ databases">
        <title>Whole genome shotgun sequence of Actinoplanes rishiriensis NBRC 108556.</title>
        <authorList>
            <person name="Komaki H."/>
            <person name="Tamura T."/>
        </authorList>
    </citation>
    <scope>NUCLEOTIDE SEQUENCE</scope>
    <source>
        <strain evidence="10">NBRC 108556</strain>
    </source>
</reference>
<feature type="transmembrane region" description="Helical" evidence="7">
    <location>
        <begin position="231"/>
        <end position="249"/>
    </location>
</feature>
<proteinExistence type="predicted"/>
<feature type="domain" description="ABC transmembrane type-1" evidence="9">
    <location>
        <begin position="100"/>
        <end position="285"/>
    </location>
</feature>
<name>A0A919K2G0_9ACTN</name>
<dbReference type="RefSeq" id="WP_203786628.1">
    <property type="nucleotide sequence ID" value="NZ_BOMV01000076.1"/>
</dbReference>
<evidence type="ECO:0000256" key="4">
    <source>
        <dbReference type="ARBA" id="ARBA00022840"/>
    </source>
</evidence>
<dbReference type="GO" id="GO:0016887">
    <property type="term" value="F:ATP hydrolysis activity"/>
    <property type="evidence" value="ECO:0007669"/>
    <property type="project" value="InterPro"/>
</dbReference>
<dbReference type="InterPro" id="IPR039421">
    <property type="entry name" value="Type_1_exporter"/>
</dbReference>
<dbReference type="PANTHER" id="PTHR24221">
    <property type="entry name" value="ATP-BINDING CASSETTE SUB-FAMILY B"/>
    <property type="match status" value="1"/>
</dbReference>
<dbReference type="PROSITE" id="PS50893">
    <property type="entry name" value="ABC_TRANSPORTER_2"/>
    <property type="match status" value="1"/>
</dbReference>
<dbReference type="InterPro" id="IPR003593">
    <property type="entry name" value="AAA+_ATPase"/>
</dbReference>
<dbReference type="EMBL" id="BOMV01000076">
    <property type="protein sequence ID" value="GIE99646.1"/>
    <property type="molecule type" value="Genomic_DNA"/>
</dbReference>
<dbReference type="InterPro" id="IPR036640">
    <property type="entry name" value="ABC1_TM_sf"/>
</dbReference>
<dbReference type="SMART" id="SM00382">
    <property type="entry name" value="AAA"/>
    <property type="match status" value="1"/>
</dbReference>
<dbReference type="Gene3D" id="3.40.50.300">
    <property type="entry name" value="P-loop containing nucleotide triphosphate hydrolases"/>
    <property type="match status" value="1"/>
</dbReference>
<protein>
    <submittedName>
        <fullName evidence="10">ABC transporter permease</fullName>
    </submittedName>
</protein>
<dbReference type="SUPFAM" id="SSF90123">
    <property type="entry name" value="ABC transporter transmembrane region"/>
    <property type="match status" value="1"/>
</dbReference>
<evidence type="ECO:0000256" key="2">
    <source>
        <dbReference type="ARBA" id="ARBA00022692"/>
    </source>
</evidence>
<dbReference type="Proteomes" id="UP000636960">
    <property type="component" value="Unassembled WGS sequence"/>
</dbReference>
<dbReference type="Gene3D" id="1.20.1560.10">
    <property type="entry name" value="ABC transporter type 1, transmembrane domain"/>
    <property type="match status" value="1"/>
</dbReference>
<evidence type="ECO:0000256" key="5">
    <source>
        <dbReference type="ARBA" id="ARBA00022989"/>
    </source>
</evidence>
<feature type="domain" description="ABC transporter" evidence="8">
    <location>
        <begin position="318"/>
        <end position="564"/>
    </location>
</feature>
<keyword evidence="11" id="KW-1185">Reference proteome</keyword>
<keyword evidence="3" id="KW-0547">Nucleotide-binding</keyword>
<dbReference type="AlphaFoldDB" id="A0A919K2G0"/>
<feature type="transmembrane region" description="Helical" evidence="7">
    <location>
        <begin position="101"/>
        <end position="125"/>
    </location>
</feature>
<dbReference type="InterPro" id="IPR003439">
    <property type="entry name" value="ABC_transporter-like_ATP-bd"/>
</dbReference>
<keyword evidence="6 7" id="KW-0472">Membrane</keyword>
<organism evidence="10 11">
    <name type="scientific">Paractinoplanes rishiriensis</name>
    <dbReference type="NCBI Taxonomy" id="1050105"/>
    <lineage>
        <taxon>Bacteria</taxon>
        <taxon>Bacillati</taxon>
        <taxon>Actinomycetota</taxon>
        <taxon>Actinomycetes</taxon>
        <taxon>Micromonosporales</taxon>
        <taxon>Micromonosporaceae</taxon>
        <taxon>Paractinoplanes</taxon>
    </lineage>
</organism>
<evidence type="ECO:0000259" key="8">
    <source>
        <dbReference type="PROSITE" id="PS50893"/>
    </source>
</evidence>
<evidence type="ECO:0000256" key="3">
    <source>
        <dbReference type="ARBA" id="ARBA00022741"/>
    </source>
</evidence>
<evidence type="ECO:0000313" key="10">
    <source>
        <dbReference type="EMBL" id="GIE99646.1"/>
    </source>
</evidence>
<dbReference type="PANTHER" id="PTHR24221:SF654">
    <property type="entry name" value="ATP-BINDING CASSETTE SUB-FAMILY B MEMBER 6"/>
    <property type="match status" value="1"/>
</dbReference>
<dbReference type="GO" id="GO:0034040">
    <property type="term" value="F:ATPase-coupled lipid transmembrane transporter activity"/>
    <property type="evidence" value="ECO:0007669"/>
    <property type="project" value="TreeGrafter"/>
</dbReference>
<dbReference type="GO" id="GO:0005524">
    <property type="term" value="F:ATP binding"/>
    <property type="evidence" value="ECO:0007669"/>
    <property type="project" value="UniProtKB-KW"/>
</dbReference>
<gene>
    <name evidence="10" type="ORF">Ari01nite_71110</name>
</gene>
<dbReference type="InterPro" id="IPR011527">
    <property type="entry name" value="ABC1_TM_dom"/>
</dbReference>
<evidence type="ECO:0000256" key="6">
    <source>
        <dbReference type="ARBA" id="ARBA00023136"/>
    </source>
</evidence>
<dbReference type="PROSITE" id="PS50929">
    <property type="entry name" value="ABC_TM1F"/>
    <property type="match status" value="1"/>
</dbReference>
<keyword evidence="5 7" id="KW-1133">Transmembrane helix</keyword>
<evidence type="ECO:0000256" key="7">
    <source>
        <dbReference type="SAM" id="Phobius"/>
    </source>
</evidence>
<keyword evidence="4" id="KW-0067">ATP-binding</keyword>